<name>A0ABP9VR86_9BACT</name>
<protein>
    <recommendedName>
        <fullName evidence="3">Hemin uptake protein hemP</fullName>
    </recommendedName>
</protein>
<accession>A0ABP9VR86</accession>
<organism evidence="1 2">
    <name type="scientific">Novipirellula caenicola</name>
    <dbReference type="NCBI Taxonomy" id="1536901"/>
    <lineage>
        <taxon>Bacteria</taxon>
        <taxon>Pseudomonadati</taxon>
        <taxon>Planctomycetota</taxon>
        <taxon>Planctomycetia</taxon>
        <taxon>Pirellulales</taxon>
        <taxon>Pirellulaceae</taxon>
        <taxon>Novipirellula</taxon>
    </lineage>
</organism>
<evidence type="ECO:0008006" key="3">
    <source>
        <dbReference type="Google" id="ProtNLM"/>
    </source>
</evidence>
<keyword evidence="2" id="KW-1185">Reference proteome</keyword>
<reference evidence="1 2" key="1">
    <citation type="submission" date="2024-02" db="EMBL/GenBank/DDBJ databases">
        <title>Rhodopirellula caenicola NBRC 110016.</title>
        <authorList>
            <person name="Ichikawa N."/>
            <person name="Katano-Makiyama Y."/>
            <person name="Hidaka K."/>
        </authorList>
    </citation>
    <scope>NUCLEOTIDE SEQUENCE [LARGE SCALE GENOMIC DNA]</scope>
    <source>
        <strain evidence="1 2">NBRC 110016</strain>
    </source>
</reference>
<evidence type="ECO:0000313" key="2">
    <source>
        <dbReference type="Proteomes" id="UP001416858"/>
    </source>
</evidence>
<dbReference type="InterPro" id="IPR019600">
    <property type="entry name" value="Hemin_uptake_protein_HemP"/>
</dbReference>
<dbReference type="Gene3D" id="2.10.70.10">
    <property type="entry name" value="Complement Module, domain 1"/>
    <property type="match status" value="1"/>
</dbReference>
<dbReference type="EMBL" id="BAABRO010000006">
    <property type="protein sequence ID" value="GAA5507676.1"/>
    <property type="molecule type" value="Genomic_DNA"/>
</dbReference>
<proteinExistence type="predicted"/>
<evidence type="ECO:0000313" key="1">
    <source>
        <dbReference type="EMBL" id="GAA5507676.1"/>
    </source>
</evidence>
<dbReference type="RefSeq" id="WP_345684527.1">
    <property type="nucleotide sequence ID" value="NZ_BAABRO010000006.1"/>
</dbReference>
<dbReference type="Proteomes" id="UP001416858">
    <property type="component" value="Unassembled WGS sequence"/>
</dbReference>
<gene>
    <name evidence="1" type="ORF">Rcae01_03133</name>
</gene>
<dbReference type="Pfam" id="PF10636">
    <property type="entry name" value="hemP"/>
    <property type="match status" value="1"/>
</dbReference>
<comment type="caution">
    <text evidence="1">The sequence shown here is derived from an EMBL/GenBank/DDBJ whole genome shotgun (WGS) entry which is preliminary data.</text>
</comment>
<sequence length="66" mass="7537">MTNPNEATPPAPKKTDATDGVWTSQIAPKIVRFKDLARCGDEIWIEHQGMLYRLRETRQGKLILTK</sequence>